<keyword evidence="5" id="KW-0560">Oxidoreductase</keyword>
<dbReference type="PANTHER" id="PTHR10961:SF7">
    <property type="entry name" value="FAD DEPENDENT OXIDOREDUCTASE DOMAIN-CONTAINING PROTEIN"/>
    <property type="match status" value="1"/>
</dbReference>
<evidence type="ECO:0000256" key="4">
    <source>
        <dbReference type="ARBA" id="ARBA00022827"/>
    </source>
</evidence>
<dbReference type="Gene3D" id="3.50.50.60">
    <property type="entry name" value="FAD/NAD(P)-binding domain"/>
    <property type="match status" value="1"/>
</dbReference>
<evidence type="ECO:0000313" key="7">
    <source>
        <dbReference type="EMBL" id="MED6188247.1"/>
    </source>
</evidence>
<evidence type="ECO:0000256" key="2">
    <source>
        <dbReference type="ARBA" id="ARBA00010989"/>
    </source>
</evidence>
<gene>
    <name evidence="7" type="ORF">PIB30_084187</name>
</gene>
<accession>A0ABU6WSB7</accession>
<dbReference type="PANTHER" id="PTHR10961">
    <property type="entry name" value="PEROXISOMAL SARCOSINE OXIDASE"/>
    <property type="match status" value="1"/>
</dbReference>
<comment type="cofactor">
    <cofactor evidence="1">
        <name>FAD</name>
        <dbReference type="ChEBI" id="CHEBI:57692"/>
    </cofactor>
</comment>
<dbReference type="Gene3D" id="3.30.9.10">
    <property type="entry name" value="D-Amino Acid Oxidase, subunit A, domain 2"/>
    <property type="match status" value="1"/>
</dbReference>
<sequence length="398" mass="43799">MQNNVSNEVFDVIIVGGGIMGSATAYHASKRGLKALLIEQFDFLHHRGSSHGESRTIRANYSKPYYFPLVMDSYTLWQQAQAQIGYDVYFPAHQLDMGPAHDPTLLKILENCKIHGISHEVLNRGQLAEKLSGYIDFPDDFIGIFNEFGGVIKATKAVAMFQTLAHKNGAVLKDNTEIADIKKDENGDGVVVVSASKNETFRGKKCVVTVGAWMRKLVKKVSGVEIPIKPLEIHVFYWKVKEGHEGDFAIGGDFPTFSSHGGLHVFGTPSLEYPGLVKVVVEAGDTCDPDKREWGPGAKVDELKEWIKKSFNGFVEWREPVMKQACMYSMTPDHDYVVDFLGGQFGKDVVVGGGFSGHGFKMAPVIGRVLAELAVDGVPSGEIDIKPFGIGRFNNSQK</sequence>
<dbReference type="SUPFAM" id="SSF54373">
    <property type="entry name" value="FAD-linked reductases, C-terminal domain"/>
    <property type="match status" value="1"/>
</dbReference>
<reference evidence="7 8" key="1">
    <citation type="journal article" date="2023" name="Plants (Basel)">
        <title>Bridging the Gap: Combining Genomics and Transcriptomics Approaches to Understand Stylosanthes scabra, an Orphan Legume from the Brazilian Caatinga.</title>
        <authorList>
            <person name="Ferreira-Neto J.R.C."/>
            <person name="da Silva M.D."/>
            <person name="Binneck E."/>
            <person name="de Melo N.F."/>
            <person name="da Silva R.H."/>
            <person name="de Melo A.L.T.M."/>
            <person name="Pandolfi V."/>
            <person name="Bustamante F.O."/>
            <person name="Brasileiro-Vidal A.C."/>
            <person name="Benko-Iseppon A.M."/>
        </authorList>
    </citation>
    <scope>NUCLEOTIDE SEQUENCE [LARGE SCALE GENOMIC DNA]</scope>
    <source>
        <tissue evidence="7">Leaves</tissue>
    </source>
</reference>
<dbReference type="Pfam" id="PF01266">
    <property type="entry name" value="DAO"/>
    <property type="match status" value="1"/>
</dbReference>
<evidence type="ECO:0000256" key="1">
    <source>
        <dbReference type="ARBA" id="ARBA00001974"/>
    </source>
</evidence>
<keyword evidence="4" id="KW-0274">FAD</keyword>
<dbReference type="Proteomes" id="UP001341840">
    <property type="component" value="Unassembled WGS sequence"/>
</dbReference>
<dbReference type="InterPro" id="IPR045170">
    <property type="entry name" value="MTOX"/>
</dbReference>
<dbReference type="EMBL" id="JASCZI010182600">
    <property type="protein sequence ID" value="MED6188247.1"/>
    <property type="molecule type" value="Genomic_DNA"/>
</dbReference>
<dbReference type="InterPro" id="IPR036188">
    <property type="entry name" value="FAD/NAD-bd_sf"/>
</dbReference>
<evidence type="ECO:0000313" key="8">
    <source>
        <dbReference type="Proteomes" id="UP001341840"/>
    </source>
</evidence>
<evidence type="ECO:0000259" key="6">
    <source>
        <dbReference type="Pfam" id="PF01266"/>
    </source>
</evidence>
<dbReference type="SUPFAM" id="SSF51905">
    <property type="entry name" value="FAD/NAD(P)-binding domain"/>
    <property type="match status" value="1"/>
</dbReference>
<proteinExistence type="inferred from homology"/>
<dbReference type="InterPro" id="IPR006076">
    <property type="entry name" value="FAD-dep_OxRdtase"/>
</dbReference>
<feature type="domain" description="FAD dependent oxidoreductase" evidence="6">
    <location>
        <begin position="11"/>
        <end position="373"/>
    </location>
</feature>
<keyword evidence="8" id="KW-1185">Reference proteome</keyword>
<name>A0ABU6WSB7_9FABA</name>
<evidence type="ECO:0000256" key="5">
    <source>
        <dbReference type="ARBA" id="ARBA00023002"/>
    </source>
</evidence>
<evidence type="ECO:0000256" key="3">
    <source>
        <dbReference type="ARBA" id="ARBA00022630"/>
    </source>
</evidence>
<protein>
    <recommendedName>
        <fullName evidence="6">FAD dependent oxidoreductase domain-containing protein</fullName>
    </recommendedName>
</protein>
<comment type="similarity">
    <text evidence="2">Belongs to the MSOX/MTOX family.</text>
</comment>
<organism evidence="7 8">
    <name type="scientific">Stylosanthes scabra</name>
    <dbReference type="NCBI Taxonomy" id="79078"/>
    <lineage>
        <taxon>Eukaryota</taxon>
        <taxon>Viridiplantae</taxon>
        <taxon>Streptophyta</taxon>
        <taxon>Embryophyta</taxon>
        <taxon>Tracheophyta</taxon>
        <taxon>Spermatophyta</taxon>
        <taxon>Magnoliopsida</taxon>
        <taxon>eudicotyledons</taxon>
        <taxon>Gunneridae</taxon>
        <taxon>Pentapetalae</taxon>
        <taxon>rosids</taxon>
        <taxon>fabids</taxon>
        <taxon>Fabales</taxon>
        <taxon>Fabaceae</taxon>
        <taxon>Papilionoideae</taxon>
        <taxon>50 kb inversion clade</taxon>
        <taxon>dalbergioids sensu lato</taxon>
        <taxon>Dalbergieae</taxon>
        <taxon>Pterocarpus clade</taxon>
        <taxon>Stylosanthes</taxon>
    </lineage>
</organism>
<comment type="caution">
    <text evidence="7">The sequence shown here is derived from an EMBL/GenBank/DDBJ whole genome shotgun (WGS) entry which is preliminary data.</text>
</comment>
<keyword evidence="3" id="KW-0285">Flavoprotein</keyword>